<keyword evidence="1" id="KW-0812">Transmembrane</keyword>
<gene>
    <name evidence="2" type="ORF">SJ2017_3447</name>
</gene>
<keyword evidence="3" id="KW-1185">Reference proteome</keyword>
<dbReference type="RefSeq" id="WP_156003341.1">
    <property type="nucleotide sequence ID" value="NZ_CP020472.1"/>
</dbReference>
<organism evidence="2 3">
    <name type="scientific">Shewanella japonica</name>
    <dbReference type="NCBI Taxonomy" id="93973"/>
    <lineage>
        <taxon>Bacteria</taxon>
        <taxon>Pseudomonadati</taxon>
        <taxon>Pseudomonadota</taxon>
        <taxon>Gammaproteobacteria</taxon>
        <taxon>Alteromonadales</taxon>
        <taxon>Shewanellaceae</taxon>
        <taxon>Shewanella</taxon>
    </lineage>
</organism>
<evidence type="ECO:0000313" key="2">
    <source>
        <dbReference type="EMBL" id="ARD23698.1"/>
    </source>
</evidence>
<dbReference type="EMBL" id="CP020472">
    <property type="protein sequence ID" value="ARD23698.1"/>
    <property type="molecule type" value="Genomic_DNA"/>
</dbReference>
<accession>A0ABN4YJN6</accession>
<evidence type="ECO:0000313" key="3">
    <source>
        <dbReference type="Proteomes" id="UP000191820"/>
    </source>
</evidence>
<dbReference type="Proteomes" id="UP000191820">
    <property type="component" value="Chromosome"/>
</dbReference>
<evidence type="ECO:0000256" key="1">
    <source>
        <dbReference type="SAM" id="Phobius"/>
    </source>
</evidence>
<proteinExistence type="predicted"/>
<keyword evidence="1" id="KW-1133">Transmembrane helix</keyword>
<reference evidence="2 3" key="1">
    <citation type="submission" date="2017-03" db="EMBL/GenBank/DDBJ databases">
        <title>Genome sequencing of Shewanella japonica KCTC 22435.</title>
        <authorList>
            <person name="Kim K.M."/>
        </authorList>
    </citation>
    <scope>NUCLEOTIDE SEQUENCE [LARGE SCALE GENOMIC DNA]</scope>
    <source>
        <strain evidence="2 3">KCTC 22435</strain>
    </source>
</reference>
<sequence length="46" mass="5076">MSEVEVFLDMLWSESGAMVLGMIGFYALCLSIVCLVCDNMKQPTAE</sequence>
<name>A0ABN4YJN6_9GAMM</name>
<protein>
    <recommendedName>
        <fullName evidence="4">DUF3149 domain-containing protein</fullName>
    </recommendedName>
</protein>
<evidence type="ECO:0008006" key="4">
    <source>
        <dbReference type="Google" id="ProtNLM"/>
    </source>
</evidence>
<feature type="transmembrane region" description="Helical" evidence="1">
    <location>
        <begin position="16"/>
        <end position="37"/>
    </location>
</feature>
<keyword evidence="1" id="KW-0472">Membrane</keyword>